<reference evidence="1" key="1">
    <citation type="submission" date="2018-06" db="EMBL/GenBank/DDBJ databases">
        <authorList>
            <person name="Zhirakovskaya E."/>
        </authorList>
    </citation>
    <scope>NUCLEOTIDE SEQUENCE</scope>
</reference>
<gene>
    <name evidence="1" type="ORF">MNBD_ALPHA05-1215</name>
</gene>
<accession>A0A3B0SIZ9</accession>
<protein>
    <submittedName>
        <fullName evidence="1">Uncharacterized protein</fullName>
    </submittedName>
</protein>
<organism evidence="1">
    <name type="scientific">hydrothermal vent metagenome</name>
    <dbReference type="NCBI Taxonomy" id="652676"/>
    <lineage>
        <taxon>unclassified sequences</taxon>
        <taxon>metagenomes</taxon>
        <taxon>ecological metagenomes</taxon>
    </lineage>
</organism>
<proteinExistence type="predicted"/>
<name>A0A3B0SIZ9_9ZZZZ</name>
<dbReference type="EMBL" id="UOEH01000193">
    <property type="protein sequence ID" value="VAV96303.1"/>
    <property type="molecule type" value="Genomic_DNA"/>
</dbReference>
<dbReference type="AlphaFoldDB" id="A0A3B0SIZ9"/>
<evidence type="ECO:0000313" key="1">
    <source>
        <dbReference type="EMBL" id="VAV96303.1"/>
    </source>
</evidence>
<sequence>MDWYARPQTVLYKDGWSYGYSDTRMPGGGACSPDGGC</sequence>